<reference evidence="2" key="1">
    <citation type="journal article" date="2017" name="Nat. Ecol. Evol.">
        <title>Genome expansion and lineage-specific genetic innovations in the forest pathogenic fungi Armillaria.</title>
        <authorList>
            <person name="Sipos G."/>
            <person name="Prasanna A.N."/>
            <person name="Walter M.C."/>
            <person name="O'Connor E."/>
            <person name="Balint B."/>
            <person name="Krizsan K."/>
            <person name="Kiss B."/>
            <person name="Hess J."/>
            <person name="Varga T."/>
            <person name="Slot J."/>
            <person name="Riley R."/>
            <person name="Boka B."/>
            <person name="Rigling D."/>
            <person name="Barry K."/>
            <person name="Lee J."/>
            <person name="Mihaltcheva S."/>
            <person name="LaButti K."/>
            <person name="Lipzen A."/>
            <person name="Waldron R."/>
            <person name="Moloney N.M."/>
            <person name="Sperisen C."/>
            <person name="Kredics L."/>
            <person name="Vagvoelgyi C."/>
            <person name="Patrignani A."/>
            <person name="Fitzpatrick D."/>
            <person name="Nagy I."/>
            <person name="Doyle S."/>
            <person name="Anderson J.B."/>
            <person name="Grigoriev I.V."/>
            <person name="Gueldener U."/>
            <person name="Muensterkoetter M."/>
            <person name="Nagy L.G."/>
        </authorList>
    </citation>
    <scope>NUCLEOTIDE SEQUENCE [LARGE SCALE GENOMIC DNA]</scope>
    <source>
        <strain evidence="2">Ar21-2</strain>
    </source>
</reference>
<name>A0A2H3D714_ARMGA</name>
<keyword evidence="2" id="KW-1185">Reference proteome</keyword>
<evidence type="ECO:0000313" key="1">
    <source>
        <dbReference type="EMBL" id="PBK84103.1"/>
    </source>
</evidence>
<dbReference type="InParanoid" id="A0A2H3D714"/>
<proteinExistence type="predicted"/>
<gene>
    <name evidence="1" type="ORF">ARMGADRAFT_943983</name>
</gene>
<organism evidence="1 2">
    <name type="scientific">Armillaria gallica</name>
    <name type="common">Bulbous honey fungus</name>
    <name type="synonym">Armillaria bulbosa</name>
    <dbReference type="NCBI Taxonomy" id="47427"/>
    <lineage>
        <taxon>Eukaryota</taxon>
        <taxon>Fungi</taxon>
        <taxon>Dikarya</taxon>
        <taxon>Basidiomycota</taxon>
        <taxon>Agaricomycotina</taxon>
        <taxon>Agaricomycetes</taxon>
        <taxon>Agaricomycetidae</taxon>
        <taxon>Agaricales</taxon>
        <taxon>Marasmiineae</taxon>
        <taxon>Physalacriaceae</taxon>
        <taxon>Armillaria</taxon>
    </lineage>
</organism>
<dbReference type="Gene3D" id="1.20.1280.50">
    <property type="match status" value="1"/>
</dbReference>
<dbReference type="AlphaFoldDB" id="A0A2H3D714"/>
<sequence>MKDPKISSSELFFESRQLYSPPESNILAISGVRSQMANEINAYDAEILRIQGTLEKLNRDRDWLKSYADHYGALLAPVRRLSYDVLLQIFEEACRQESDLCPSNVPFLLGLVCKRWRDVTIDSPSLW</sequence>
<dbReference type="EMBL" id="KZ293701">
    <property type="protein sequence ID" value="PBK84103.1"/>
    <property type="molecule type" value="Genomic_DNA"/>
</dbReference>
<dbReference type="OrthoDB" id="3365698at2759"/>
<evidence type="ECO:0000313" key="2">
    <source>
        <dbReference type="Proteomes" id="UP000217790"/>
    </source>
</evidence>
<protein>
    <submittedName>
        <fullName evidence="1">Uncharacterized protein</fullName>
    </submittedName>
</protein>
<dbReference type="STRING" id="47427.A0A2H3D714"/>
<accession>A0A2H3D714</accession>
<feature type="non-terminal residue" evidence="1">
    <location>
        <position position="127"/>
    </location>
</feature>
<dbReference type="Proteomes" id="UP000217790">
    <property type="component" value="Unassembled WGS sequence"/>
</dbReference>